<dbReference type="SUPFAM" id="SSF53098">
    <property type="entry name" value="Ribonuclease H-like"/>
    <property type="match status" value="1"/>
</dbReference>
<feature type="domain" description="5'-3' exonuclease" evidence="16">
    <location>
        <begin position="4"/>
        <end position="268"/>
    </location>
</feature>
<dbReference type="NCBIfam" id="NF004397">
    <property type="entry name" value="PRK05755.1"/>
    <property type="match status" value="1"/>
</dbReference>
<dbReference type="InterPro" id="IPR036279">
    <property type="entry name" value="5-3_exonuclease_C_sf"/>
</dbReference>
<dbReference type="GO" id="GO:0008408">
    <property type="term" value="F:3'-5' exonuclease activity"/>
    <property type="evidence" value="ECO:0007669"/>
    <property type="project" value="InterPro"/>
</dbReference>
<evidence type="ECO:0000256" key="11">
    <source>
        <dbReference type="ARBA" id="ARBA00023125"/>
    </source>
</evidence>
<organism evidence="18">
    <name type="scientific">bioreactor metagenome</name>
    <dbReference type="NCBI Taxonomy" id="1076179"/>
    <lineage>
        <taxon>unclassified sequences</taxon>
        <taxon>metagenomes</taxon>
        <taxon>ecological metagenomes</taxon>
    </lineage>
</organism>
<keyword evidence="3 18" id="KW-0808">Transferase</keyword>
<dbReference type="SMART" id="SM00474">
    <property type="entry name" value="35EXOc"/>
    <property type="match status" value="1"/>
</dbReference>
<evidence type="ECO:0000256" key="6">
    <source>
        <dbReference type="ARBA" id="ARBA00022722"/>
    </source>
</evidence>
<dbReference type="SMART" id="SM00475">
    <property type="entry name" value="53EXOc"/>
    <property type="match status" value="1"/>
</dbReference>
<evidence type="ECO:0000256" key="5">
    <source>
        <dbReference type="ARBA" id="ARBA00022705"/>
    </source>
</evidence>
<evidence type="ECO:0000256" key="3">
    <source>
        <dbReference type="ARBA" id="ARBA00022679"/>
    </source>
</evidence>
<dbReference type="FunFam" id="1.10.150.20:FF:000003">
    <property type="entry name" value="DNA polymerase I"/>
    <property type="match status" value="1"/>
</dbReference>
<evidence type="ECO:0000256" key="12">
    <source>
        <dbReference type="ARBA" id="ARBA00023204"/>
    </source>
</evidence>
<evidence type="ECO:0000256" key="14">
    <source>
        <dbReference type="SAM" id="MobiDB-lite"/>
    </source>
</evidence>
<dbReference type="Gene3D" id="1.20.1060.10">
    <property type="entry name" value="Taq DNA Polymerase, Chain T, domain 4"/>
    <property type="match status" value="1"/>
</dbReference>
<comment type="similarity">
    <text evidence="1">Belongs to the DNA polymerase type-A family.</text>
</comment>
<dbReference type="InterPro" id="IPR020045">
    <property type="entry name" value="DNA_polI_H3TH"/>
</dbReference>
<dbReference type="InterPro" id="IPR002421">
    <property type="entry name" value="5-3_exonuclease"/>
</dbReference>
<keyword evidence="12" id="KW-0234">DNA repair</keyword>
<evidence type="ECO:0000256" key="10">
    <source>
        <dbReference type="ARBA" id="ARBA00022932"/>
    </source>
</evidence>
<keyword evidence="6" id="KW-0540">Nuclease</keyword>
<evidence type="ECO:0000259" key="17">
    <source>
        <dbReference type="SMART" id="SM00482"/>
    </source>
</evidence>
<keyword evidence="8" id="KW-0378">Hydrolase</keyword>
<dbReference type="InterPro" id="IPR019760">
    <property type="entry name" value="DNA-dir_DNA_pol_A_CS"/>
</dbReference>
<keyword evidence="9" id="KW-0269">Exonuclease</keyword>
<dbReference type="NCBIfam" id="TIGR00593">
    <property type="entry name" value="pola"/>
    <property type="match status" value="1"/>
</dbReference>
<evidence type="ECO:0000259" key="16">
    <source>
        <dbReference type="SMART" id="SM00475"/>
    </source>
</evidence>
<dbReference type="CDD" id="cd06139">
    <property type="entry name" value="DNA_polA_I_Ecoli_like_exo"/>
    <property type="match status" value="1"/>
</dbReference>
<dbReference type="CDD" id="cd08637">
    <property type="entry name" value="DNA_pol_A_pol_I_C"/>
    <property type="match status" value="1"/>
</dbReference>
<dbReference type="InterPro" id="IPR002562">
    <property type="entry name" value="3'-5'_exonuclease_dom"/>
</dbReference>
<feature type="region of interest" description="Disordered" evidence="14">
    <location>
        <begin position="291"/>
        <end position="371"/>
    </location>
</feature>
<evidence type="ECO:0000256" key="1">
    <source>
        <dbReference type="ARBA" id="ARBA00007705"/>
    </source>
</evidence>
<comment type="catalytic activity">
    <reaction evidence="13">
        <text>DNA(n) + a 2'-deoxyribonucleoside 5'-triphosphate = DNA(n+1) + diphosphate</text>
        <dbReference type="Rhea" id="RHEA:22508"/>
        <dbReference type="Rhea" id="RHEA-COMP:17339"/>
        <dbReference type="Rhea" id="RHEA-COMP:17340"/>
        <dbReference type="ChEBI" id="CHEBI:33019"/>
        <dbReference type="ChEBI" id="CHEBI:61560"/>
        <dbReference type="ChEBI" id="CHEBI:173112"/>
        <dbReference type="EC" id="2.7.7.7"/>
    </reaction>
</comment>
<dbReference type="SMART" id="SM00279">
    <property type="entry name" value="HhH2"/>
    <property type="match status" value="1"/>
</dbReference>
<dbReference type="FunFam" id="1.20.1060.10:FF:000001">
    <property type="entry name" value="DNA polymerase I"/>
    <property type="match status" value="1"/>
</dbReference>
<keyword evidence="7" id="KW-0227">DNA damage</keyword>
<dbReference type="Gene3D" id="1.10.150.20">
    <property type="entry name" value="5' to 3' exonuclease, C-terminal subdomain"/>
    <property type="match status" value="2"/>
</dbReference>
<evidence type="ECO:0000259" key="15">
    <source>
        <dbReference type="SMART" id="SM00474"/>
    </source>
</evidence>
<dbReference type="InterPro" id="IPR029060">
    <property type="entry name" value="PIN-like_dom_sf"/>
</dbReference>
<keyword evidence="11" id="KW-0238">DNA-binding</keyword>
<dbReference type="GO" id="GO:0006302">
    <property type="term" value="P:double-strand break repair"/>
    <property type="evidence" value="ECO:0007669"/>
    <property type="project" value="TreeGrafter"/>
</dbReference>
<keyword evidence="5" id="KW-0235">DNA replication</keyword>
<evidence type="ECO:0000256" key="13">
    <source>
        <dbReference type="ARBA" id="ARBA00049244"/>
    </source>
</evidence>
<dbReference type="CDD" id="cd09898">
    <property type="entry name" value="H3TH_53EXO"/>
    <property type="match status" value="1"/>
</dbReference>
<evidence type="ECO:0000256" key="2">
    <source>
        <dbReference type="ARBA" id="ARBA00012417"/>
    </source>
</evidence>
<dbReference type="SUPFAM" id="SSF88723">
    <property type="entry name" value="PIN domain-like"/>
    <property type="match status" value="1"/>
</dbReference>
<dbReference type="FunFam" id="1.10.150.20:FF:000002">
    <property type="entry name" value="DNA polymerase I"/>
    <property type="match status" value="1"/>
</dbReference>
<dbReference type="GO" id="GO:0003677">
    <property type="term" value="F:DNA binding"/>
    <property type="evidence" value="ECO:0007669"/>
    <property type="project" value="UniProtKB-KW"/>
</dbReference>
<dbReference type="Pfam" id="PF01612">
    <property type="entry name" value="DNA_pol_A_exo1"/>
    <property type="match status" value="1"/>
</dbReference>
<dbReference type="Gene3D" id="3.30.420.10">
    <property type="entry name" value="Ribonuclease H-like superfamily/Ribonuclease H"/>
    <property type="match status" value="1"/>
</dbReference>
<dbReference type="InterPro" id="IPR018320">
    <property type="entry name" value="DNA_polymerase_1"/>
</dbReference>
<keyword evidence="4 18" id="KW-0548">Nucleotidyltransferase</keyword>
<dbReference type="InterPro" id="IPR001098">
    <property type="entry name" value="DNA-dir_DNA_pol_A_palm_dom"/>
</dbReference>
<sequence>MEEQKAPALYLLDVYAIVYRSYFAFLSRPLRNPEGKNVSAAYGFFRFLFSLFEQRKPKAFAAVFDPKGKTFRHQMYEAYKATRQKTPEDLIEQVPLVEEILKALKIPSLRREGYEADDIIATLASSCREAGRDCYVVSGDKDLLQLVGGSVKALRPQEGFGFKELDSRAVQEEWGVGPERILDFLSLTGDASDNVPGVRGIGDKTALKLLAGYKDLEEIYAHLDEIKPDSLRAKLEAGRADAELSKKLIRLSDRIDLGLKGLEELHLEAPDREAASPLFQREGMRSLLLDSASPKRGSSSANLMEAQKASGTLDGSASPPISAPKRAESENRIGSLFDSSPDGGDEGPAQSSAAEEPPELHPGAAGPEDRYRTIRDETGLGELIDRCIKAGAFALDTETDDLDVMRAAIVGFSISLNPGEAYYVPLSSPDSPTVSEKVAQRHLARLFSSKSRIVGHNIKYDLHVLKNFGLDVENEIFDTMIAAWILDAESMSFSLESVAYRILGLSGLSYKDVVGKGLRFDSVTIDRATRYACEDADFTFRLYRRFKKDLAEQGLEEIFYRMEMPLVPILAEMERRGIVVNSRQLRSYGQEMEKELGQIERQAWELVGHEFNLASTKQLQEVLFTERKLPPQKKTKTGYSTDTSVLEELAPLDPVPQLILRQRLLAKLKNTYVDTLAELAERSPESRVHTTYIQTGAATGRLASKDPNLQNIPIRDEEGRRIRSAFTAASGKMLISADYSQIELMVMAHLSQDENLLAAFREGVDVHRRTAAFIFGIDEKDVSPEHRRVAKTINFGVIYGMSAFRLARDLGIPNARAQSFIETYFGTYSGVASFIQKTIAETEKTGYTTTLFGRRRRIPAIDSRNKNERQAAQRVAVNTPIQGTAADIVKLAMLRVDERLGKEAPEVAMLLQVHDELLFEAPEASVEKALALIREEMEKAAQLSVPLKVSLETAFSWGDMH</sequence>
<dbReference type="PROSITE" id="PS00447">
    <property type="entry name" value="DNA_POLYMERASE_A"/>
    <property type="match status" value="1"/>
</dbReference>
<dbReference type="InterPro" id="IPR036397">
    <property type="entry name" value="RNaseH_sf"/>
</dbReference>
<keyword evidence="10" id="KW-0239">DNA-directed DNA polymerase</keyword>
<dbReference type="SUPFAM" id="SSF47807">
    <property type="entry name" value="5' to 3' exonuclease, C-terminal subdomain"/>
    <property type="match status" value="1"/>
</dbReference>
<dbReference type="SUPFAM" id="SSF56672">
    <property type="entry name" value="DNA/RNA polymerases"/>
    <property type="match status" value="1"/>
</dbReference>
<dbReference type="InterPro" id="IPR002298">
    <property type="entry name" value="DNA_polymerase_A"/>
</dbReference>
<dbReference type="InterPro" id="IPR020046">
    <property type="entry name" value="5-3_exonucl_a-hlix_arch_N"/>
</dbReference>
<evidence type="ECO:0000313" key="18">
    <source>
        <dbReference type="EMBL" id="MPL58944.1"/>
    </source>
</evidence>
<dbReference type="EC" id="2.7.7.7" evidence="2"/>
<dbReference type="Gene3D" id="3.30.70.370">
    <property type="match status" value="1"/>
</dbReference>
<accession>A0A644SWE6</accession>
<evidence type="ECO:0000256" key="9">
    <source>
        <dbReference type="ARBA" id="ARBA00022839"/>
    </source>
</evidence>
<evidence type="ECO:0000256" key="4">
    <source>
        <dbReference type="ARBA" id="ARBA00022695"/>
    </source>
</evidence>
<dbReference type="Pfam" id="PF02739">
    <property type="entry name" value="5_3_exonuc_N"/>
    <property type="match status" value="1"/>
</dbReference>
<proteinExistence type="inferred from homology"/>
<dbReference type="SMART" id="SM00482">
    <property type="entry name" value="POLAc"/>
    <property type="match status" value="1"/>
</dbReference>
<dbReference type="Pfam" id="PF00476">
    <property type="entry name" value="DNA_pol_A"/>
    <property type="match status" value="1"/>
</dbReference>
<gene>
    <name evidence="18" type="primary">polA_2</name>
    <name evidence="18" type="ORF">SDC9_04490</name>
</gene>
<dbReference type="EMBL" id="VSSQ01000008">
    <property type="protein sequence ID" value="MPL58944.1"/>
    <property type="molecule type" value="Genomic_DNA"/>
</dbReference>
<dbReference type="GO" id="GO:0003887">
    <property type="term" value="F:DNA-directed DNA polymerase activity"/>
    <property type="evidence" value="ECO:0007669"/>
    <property type="project" value="UniProtKB-KW"/>
</dbReference>
<protein>
    <recommendedName>
        <fullName evidence="2">DNA-directed DNA polymerase</fullName>
        <ecNumber evidence="2">2.7.7.7</ecNumber>
    </recommendedName>
</protein>
<feature type="domain" description="DNA-directed DNA polymerase family A palm" evidence="17">
    <location>
        <begin position="719"/>
        <end position="925"/>
    </location>
</feature>
<dbReference type="AlphaFoldDB" id="A0A644SWE6"/>
<dbReference type="CDD" id="cd09859">
    <property type="entry name" value="PIN_53EXO"/>
    <property type="match status" value="1"/>
</dbReference>
<dbReference type="InterPro" id="IPR043502">
    <property type="entry name" value="DNA/RNA_pol_sf"/>
</dbReference>
<feature type="domain" description="3'-5' exonuclease" evidence="15">
    <location>
        <begin position="371"/>
        <end position="551"/>
    </location>
</feature>
<dbReference type="PRINTS" id="PR00868">
    <property type="entry name" value="DNAPOLI"/>
</dbReference>
<evidence type="ECO:0000256" key="8">
    <source>
        <dbReference type="ARBA" id="ARBA00022801"/>
    </source>
</evidence>
<dbReference type="PANTHER" id="PTHR10133">
    <property type="entry name" value="DNA POLYMERASE I"/>
    <property type="match status" value="1"/>
</dbReference>
<dbReference type="InterPro" id="IPR008918">
    <property type="entry name" value="HhH2"/>
</dbReference>
<dbReference type="GO" id="GO:0006261">
    <property type="term" value="P:DNA-templated DNA replication"/>
    <property type="evidence" value="ECO:0007669"/>
    <property type="project" value="InterPro"/>
</dbReference>
<dbReference type="PANTHER" id="PTHR10133:SF27">
    <property type="entry name" value="DNA POLYMERASE NU"/>
    <property type="match status" value="1"/>
</dbReference>
<name>A0A644SWE6_9ZZZZ</name>
<comment type="caution">
    <text evidence="18">The sequence shown here is derived from an EMBL/GenBank/DDBJ whole genome shotgun (WGS) entry which is preliminary data.</text>
</comment>
<dbReference type="Pfam" id="PF01367">
    <property type="entry name" value="5_3_exonuc"/>
    <property type="match status" value="1"/>
</dbReference>
<dbReference type="GO" id="GO:0008409">
    <property type="term" value="F:5'-3' exonuclease activity"/>
    <property type="evidence" value="ECO:0007669"/>
    <property type="project" value="InterPro"/>
</dbReference>
<dbReference type="Gene3D" id="3.40.50.1010">
    <property type="entry name" value="5'-nuclease"/>
    <property type="match status" value="1"/>
</dbReference>
<dbReference type="InterPro" id="IPR012337">
    <property type="entry name" value="RNaseH-like_sf"/>
</dbReference>
<evidence type="ECO:0000256" key="7">
    <source>
        <dbReference type="ARBA" id="ARBA00022763"/>
    </source>
</evidence>
<reference evidence="18" key="1">
    <citation type="submission" date="2019-08" db="EMBL/GenBank/DDBJ databases">
        <authorList>
            <person name="Kucharzyk K."/>
            <person name="Murdoch R.W."/>
            <person name="Higgins S."/>
            <person name="Loffler F."/>
        </authorList>
    </citation>
    <scope>NUCLEOTIDE SEQUENCE</scope>
</reference>